<feature type="domain" description="HTH lysR-type" evidence="5">
    <location>
        <begin position="1"/>
        <end position="58"/>
    </location>
</feature>
<dbReference type="CDD" id="cd05466">
    <property type="entry name" value="PBP2_LTTR_substrate"/>
    <property type="match status" value="1"/>
</dbReference>
<evidence type="ECO:0000256" key="3">
    <source>
        <dbReference type="ARBA" id="ARBA00023125"/>
    </source>
</evidence>
<dbReference type="SUPFAM" id="SSF46785">
    <property type="entry name" value="Winged helix' DNA-binding domain"/>
    <property type="match status" value="1"/>
</dbReference>
<evidence type="ECO:0000313" key="7">
    <source>
        <dbReference type="Proteomes" id="UP000001902"/>
    </source>
</evidence>
<dbReference type="AlphaFoldDB" id="D2RK39"/>
<name>D2RK39_ACIFV</name>
<dbReference type="HOGENOM" id="CLU_039613_6_2_9"/>
<dbReference type="Proteomes" id="UP000001902">
    <property type="component" value="Chromosome"/>
</dbReference>
<dbReference type="InterPro" id="IPR005119">
    <property type="entry name" value="LysR_subst-bd"/>
</dbReference>
<organism evidence="6 7">
    <name type="scientific">Acidaminococcus fermentans (strain ATCC 25085 / DSM 20731 / CCUG 9996 / CIP 106432 / VR4)</name>
    <dbReference type="NCBI Taxonomy" id="591001"/>
    <lineage>
        <taxon>Bacteria</taxon>
        <taxon>Bacillati</taxon>
        <taxon>Bacillota</taxon>
        <taxon>Negativicutes</taxon>
        <taxon>Acidaminococcales</taxon>
        <taxon>Acidaminococcaceae</taxon>
        <taxon>Acidaminococcus</taxon>
    </lineage>
</organism>
<accession>D2RK39</accession>
<dbReference type="STRING" id="591001.Acfer_1072"/>
<reference evidence="6 7" key="1">
    <citation type="journal article" date="2010" name="Stand. Genomic Sci.">
        <title>Complete genome sequence of Acidaminococcus fermentans type strain (VR4).</title>
        <authorList>
            <person name="Chang Y.J."/>
            <person name="Pukall R."/>
            <person name="Saunders E."/>
            <person name="Lapidus A."/>
            <person name="Copeland A."/>
            <person name="Nolan M."/>
            <person name="Glavina Del Rio T."/>
            <person name="Lucas S."/>
            <person name="Chen F."/>
            <person name="Tice H."/>
            <person name="Cheng J.F."/>
            <person name="Han C."/>
            <person name="Detter J.C."/>
            <person name="Bruce D."/>
            <person name="Goodwin L."/>
            <person name="Pitluck S."/>
            <person name="Mikhailova N."/>
            <person name="Liolios K."/>
            <person name="Pati A."/>
            <person name="Ivanova N."/>
            <person name="Mavromatis K."/>
            <person name="Chen A."/>
            <person name="Palaniappan K."/>
            <person name="Land M."/>
            <person name="Hauser L."/>
            <person name="Jeffries C.D."/>
            <person name="Brettin T."/>
            <person name="Rohde M."/>
            <person name="Goker M."/>
            <person name="Bristow J."/>
            <person name="Eisen J.A."/>
            <person name="Markowitz V."/>
            <person name="Hugenholtz P."/>
            <person name="Kyrpides N.C."/>
            <person name="Klenk H.P."/>
        </authorList>
    </citation>
    <scope>NUCLEOTIDE SEQUENCE [LARGE SCALE GENOMIC DNA]</scope>
    <source>
        <strain evidence="7">ATCC 25085 / DSM 20731 / CCUG 9996 / CIP 106432 / VR4</strain>
    </source>
</reference>
<dbReference type="Gene3D" id="3.40.190.290">
    <property type="match status" value="1"/>
</dbReference>
<dbReference type="SUPFAM" id="SSF53850">
    <property type="entry name" value="Periplasmic binding protein-like II"/>
    <property type="match status" value="1"/>
</dbReference>
<comment type="similarity">
    <text evidence="1">Belongs to the LysR transcriptional regulatory family.</text>
</comment>
<dbReference type="InterPro" id="IPR036388">
    <property type="entry name" value="WH-like_DNA-bd_sf"/>
</dbReference>
<protein>
    <submittedName>
        <fullName evidence="6">Transcriptional regulator, LysR family</fullName>
    </submittedName>
</protein>
<sequence length="305" mass="34509">MDFRDFTFVQAIAQAGTLSKAAAQLFVSQPSLTKFLQKLEKEIGTPLFSRVNRRLIPTYAGQKFLDAGSQIFQIESQLKNTLKQVASNKAGTLNIAITTNRGYYVLPKVLPAFKKLYPSYHIEILDLSVPALENALRNGLADIGVYSQAEQNREFQHYPINTEEVVLCLAADHPCRRFITSRPGFKYPWLDLRLLQGETFLINDPLQWRIGQIAQRLLREYQLQPPVLLLRSLDTCLALASRGLGCTFSFDICISCFHDFDAPPLYLSTGTEPIQSEFFVATRKGHVLDQAQKDFITILKDQFGK</sequence>
<evidence type="ECO:0000256" key="4">
    <source>
        <dbReference type="ARBA" id="ARBA00023163"/>
    </source>
</evidence>
<gene>
    <name evidence="6" type="ordered locus">Acfer_1072</name>
</gene>
<dbReference type="PANTHER" id="PTHR30346">
    <property type="entry name" value="TRANSCRIPTIONAL DUAL REGULATOR HCAR-RELATED"/>
    <property type="match status" value="1"/>
</dbReference>
<keyword evidence="7" id="KW-1185">Reference proteome</keyword>
<dbReference type="RefSeq" id="WP_012938430.1">
    <property type="nucleotide sequence ID" value="NC_013740.1"/>
</dbReference>
<dbReference type="GO" id="GO:0003700">
    <property type="term" value="F:DNA-binding transcription factor activity"/>
    <property type="evidence" value="ECO:0007669"/>
    <property type="project" value="InterPro"/>
</dbReference>
<dbReference type="GO" id="GO:0032993">
    <property type="term" value="C:protein-DNA complex"/>
    <property type="evidence" value="ECO:0007669"/>
    <property type="project" value="TreeGrafter"/>
</dbReference>
<dbReference type="PRINTS" id="PR00039">
    <property type="entry name" value="HTHLYSR"/>
</dbReference>
<dbReference type="InterPro" id="IPR000847">
    <property type="entry name" value="LysR_HTH_N"/>
</dbReference>
<dbReference type="PROSITE" id="PS50931">
    <property type="entry name" value="HTH_LYSR"/>
    <property type="match status" value="1"/>
</dbReference>
<dbReference type="eggNOG" id="COG0583">
    <property type="taxonomic scope" value="Bacteria"/>
</dbReference>
<dbReference type="InterPro" id="IPR036390">
    <property type="entry name" value="WH_DNA-bd_sf"/>
</dbReference>
<keyword evidence="3" id="KW-0238">DNA-binding</keyword>
<evidence type="ECO:0000259" key="5">
    <source>
        <dbReference type="PROSITE" id="PS50931"/>
    </source>
</evidence>
<dbReference type="OrthoDB" id="9803735at2"/>
<dbReference type="PANTHER" id="PTHR30346:SF28">
    <property type="entry name" value="HTH-TYPE TRANSCRIPTIONAL REGULATOR CYNR"/>
    <property type="match status" value="1"/>
</dbReference>
<dbReference type="KEGG" id="afn:Acfer_1072"/>
<evidence type="ECO:0000256" key="1">
    <source>
        <dbReference type="ARBA" id="ARBA00009437"/>
    </source>
</evidence>
<evidence type="ECO:0000313" key="6">
    <source>
        <dbReference type="EMBL" id="ADB47441.1"/>
    </source>
</evidence>
<proteinExistence type="inferred from homology"/>
<dbReference type="Pfam" id="PF03466">
    <property type="entry name" value="LysR_substrate"/>
    <property type="match status" value="1"/>
</dbReference>
<evidence type="ECO:0000256" key="2">
    <source>
        <dbReference type="ARBA" id="ARBA00023015"/>
    </source>
</evidence>
<dbReference type="Gene3D" id="1.10.10.10">
    <property type="entry name" value="Winged helix-like DNA-binding domain superfamily/Winged helix DNA-binding domain"/>
    <property type="match status" value="1"/>
</dbReference>
<dbReference type="Pfam" id="PF00126">
    <property type="entry name" value="HTH_1"/>
    <property type="match status" value="1"/>
</dbReference>
<dbReference type="EMBL" id="CP001859">
    <property type="protein sequence ID" value="ADB47441.1"/>
    <property type="molecule type" value="Genomic_DNA"/>
</dbReference>
<dbReference type="GO" id="GO:0003677">
    <property type="term" value="F:DNA binding"/>
    <property type="evidence" value="ECO:0007669"/>
    <property type="project" value="UniProtKB-KW"/>
</dbReference>
<dbReference type="GeneID" id="78334796"/>
<keyword evidence="4" id="KW-0804">Transcription</keyword>
<keyword evidence="2" id="KW-0805">Transcription regulation</keyword>